<name>W6PR17_METBM</name>
<dbReference type="InterPro" id="IPR004864">
    <property type="entry name" value="LEA_2"/>
</dbReference>
<dbReference type="Pfam" id="PF03168">
    <property type="entry name" value="LEA_2"/>
    <property type="match status" value="1"/>
</dbReference>
<dbReference type="HOGENOM" id="CLU_1275310_0_0_2"/>
<dbReference type="GO" id="GO:0009269">
    <property type="term" value="P:response to desiccation"/>
    <property type="evidence" value="ECO:0007669"/>
    <property type="project" value="InterPro"/>
</dbReference>
<organism evidence="2 3">
    <name type="scientific">Methanoculleus bourgensis (strain ATCC 43281 / DSM 3045 / OCM 15 / MS2)</name>
    <name type="common">Methanogenium bourgense</name>
    <dbReference type="NCBI Taxonomy" id="1201294"/>
    <lineage>
        <taxon>Archaea</taxon>
        <taxon>Methanobacteriati</taxon>
        <taxon>Methanobacteriota</taxon>
        <taxon>Stenosarchaea group</taxon>
        <taxon>Methanomicrobia</taxon>
        <taxon>Methanomicrobiales</taxon>
        <taxon>Methanomicrobiaceae</taxon>
        <taxon>Methanoculleus</taxon>
    </lineage>
</organism>
<dbReference type="AlphaFoldDB" id="W6PR17"/>
<dbReference type="EMBL" id="HE964772">
    <property type="protein sequence ID" value="CDM26186.1"/>
    <property type="molecule type" value="Genomic_DNA"/>
</dbReference>
<gene>
    <name evidence="2" type="ordered locus">BN140_3076</name>
</gene>
<reference evidence="3" key="1">
    <citation type="journal article" date="2012" name="J. Bacteriol.">
        <title>Complete genome sequence of the hydrogenotrophic, methanogenic archaeon Methanoculleus bourgensis strain MS2T, isolated from a sewage sludge digester.</title>
        <authorList>
            <person name="Maus I."/>
            <person name="Wibberg D."/>
            <person name="Stantscheff R."/>
            <person name="Eikmeyer F.G."/>
            <person name="Seffner A."/>
            <person name="Boelter J."/>
            <person name="Szczepanowski R."/>
            <person name="Blom J."/>
            <person name="Jaenicke S."/>
            <person name="Konig H."/>
            <person name="Puhler A."/>
            <person name="Schluter A."/>
        </authorList>
    </citation>
    <scope>NUCLEOTIDE SEQUENCE [LARGE SCALE GENOMIC DNA]</scope>
    <source>
        <strain evidence="3">ATCC 43281 / DSM 3045 / OCM 15 / MS2</strain>
    </source>
</reference>
<dbReference type="KEGG" id="mbg:BN140_3076"/>
<feature type="domain" description="Water stress and hypersensitive response" evidence="1">
    <location>
        <begin position="84"/>
        <end position="203"/>
    </location>
</feature>
<evidence type="ECO:0000313" key="3">
    <source>
        <dbReference type="Proteomes" id="UP000009007"/>
    </source>
</evidence>
<proteinExistence type="predicted"/>
<dbReference type="PATRIC" id="fig|1201294.9.peg.2834"/>
<keyword evidence="3" id="KW-1185">Reference proteome</keyword>
<accession>W6PR17</accession>
<dbReference type="SMART" id="SM00769">
    <property type="entry name" value="WHy"/>
    <property type="match status" value="1"/>
</dbReference>
<dbReference type="SUPFAM" id="SSF117070">
    <property type="entry name" value="LEA14-like"/>
    <property type="match status" value="1"/>
</dbReference>
<sequence>MSISIGVRRAGMHRGTGFPGRGDTMCYAGPPGEAKRFLGGGMTGQICIYPGKVHRSGMWRAAIILLILLCSAGCVAPRLQEPTVTVDGVGIENVTLGSMDLSLHLTINNPNPIGATLTQVSFDVYFLDDGQPVFLAHGERGEFEVRPRGNTTISVPVTVDNLRLVQALLLTLRDGAVTLQVNGSGVLDYGIATFEVPFNRTVEVRPGQGATATRMK</sequence>
<dbReference type="InterPro" id="IPR013990">
    <property type="entry name" value="WHy-dom"/>
</dbReference>
<evidence type="ECO:0000313" key="2">
    <source>
        <dbReference type="EMBL" id="CDM26186.1"/>
    </source>
</evidence>
<evidence type="ECO:0000259" key="1">
    <source>
        <dbReference type="SMART" id="SM00769"/>
    </source>
</evidence>
<protein>
    <submittedName>
        <fullName evidence="2">Water Stress and Hypersensitive response domain-containing protein</fullName>
    </submittedName>
</protein>
<dbReference type="Proteomes" id="UP000009007">
    <property type="component" value="Chromosome I"/>
</dbReference>
<dbReference type="Gene3D" id="2.60.40.1820">
    <property type="match status" value="1"/>
</dbReference>